<evidence type="ECO:0000313" key="2">
    <source>
        <dbReference type="Proteomes" id="UP000074914"/>
    </source>
</evidence>
<evidence type="ECO:0000313" key="1">
    <source>
        <dbReference type="EMBL" id="AMP14944.1"/>
    </source>
</evidence>
<proteinExistence type="predicted"/>
<name>A0ABM5Z7A7_9BURK</name>
<keyword evidence="2" id="KW-1185">Reference proteome</keyword>
<dbReference type="Proteomes" id="UP000074914">
    <property type="component" value="Chromosome"/>
</dbReference>
<sequence>MLSIANAFDICKKFQTRIAAGSPAIVRTRRRGGGCPA</sequence>
<organism evidence="1 2">
    <name type="scientific">Collimonas pratensis</name>
    <dbReference type="NCBI Taxonomy" id="279113"/>
    <lineage>
        <taxon>Bacteria</taxon>
        <taxon>Pseudomonadati</taxon>
        <taxon>Pseudomonadota</taxon>
        <taxon>Betaproteobacteria</taxon>
        <taxon>Burkholderiales</taxon>
        <taxon>Oxalobacteraceae</taxon>
        <taxon>Collimonas</taxon>
    </lineage>
</organism>
<protein>
    <submittedName>
        <fullName evidence="1">Uncharacterized protein</fullName>
    </submittedName>
</protein>
<accession>A0ABM5Z7A7</accession>
<reference evidence="1 2" key="1">
    <citation type="submission" date="2015-11" db="EMBL/GenBank/DDBJ databases">
        <title>Exploring the genomic traits of fungus-feeding bacterial genus Collimonas.</title>
        <authorList>
            <person name="Song C."/>
            <person name="Schmidt R."/>
            <person name="de Jager V."/>
            <person name="Krzyzanowska D."/>
            <person name="Jongedijk E."/>
            <person name="Cankar K."/>
            <person name="Beekwilder J."/>
            <person name="van Veen A."/>
            <person name="de Boer W."/>
            <person name="van Veen J.A."/>
            <person name="Garbeva P."/>
        </authorList>
    </citation>
    <scope>NUCLEOTIDE SEQUENCE [LARGE SCALE GENOMIC DNA]</scope>
    <source>
        <strain evidence="1 2">Ter291</strain>
    </source>
</reference>
<dbReference type="EMBL" id="CP013236">
    <property type="protein sequence ID" value="AMP14944.1"/>
    <property type="molecule type" value="Genomic_DNA"/>
</dbReference>
<gene>
    <name evidence="1" type="ORF">CPter291_2687</name>
</gene>